<dbReference type="SUPFAM" id="SSF52058">
    <property type="entry name" value="L domain-like"/>
    <property type="match status" value="1"/>
</dbReference>
<dbReference type="Pfam" id="PF19081">
    <property type="entry name" value="Ig_7"/>
    <property type="match status" value="5"/>
</dbReference>
<feature type="signal peptide" evidence="3">
    <location>
        <begin position="1"/>
        <end position="18"/>
    </location>
</feature>
<organism evidence="5 6">
    <name type="scientific">Flavobacterium cellulosilyticum</name>
    <dbReference type="NCBI Taxonomy" id="2541731"/>
    <lineage>
        <taxon>Bacteria</taxon>
        <taxon>Pseudomonadati</taxon>
        <taxon>Bacteroidota</taxon>
        <taxon>Flavobacteriia</taxon>
        <taxon>Flavobacteriales</taxon>
        <taxon>Flavobacteriaceae</taxon>
        <taxon>Flavobacterium</taxon>
    </lineage>
</organism>
<evidence type="ECO:0000313" key="6">
    <source>
        <dbReference type="Proteomes" id="UP000295479"/>
    </source>
</evidence>
<dbReference type="InterPro" id="IPR001304">
    <property type="entry name" value="C-type_lectin-like"/>
</dbReference>
<dbReference type="InterPro" id="IPR016186">
    <property type="entry name" value="C-type_lectin-like/link_sf"/>
</dbReference>
<dbReference type="PROSITE" id="PS50041">
    <property type="entry name" value="C_TYPE_LECTIN_2"/>
    <property type="match status" value="1"/>
</dbReference>
<dbReference type="GO" id="GO:0035591">
    <property type="term" value="F:signaling adaptor activity"/>
    <property type="evidence" value="ECO:0007669"/>
    <property type="project" value="TreeGrafter"/>
</dbReference>
<dbReference type="Proteomes" id="UP000295479">
    <property type="component" value="Unassembled WGS sequence"/>
</dbReference>
<dbReference type="InterPro" id="IPR016187">
    <property type="entry name" value="CTDL_fold"/>
</dbReference>
<dbReference type="NCBIfam" id="TIGR04131">
    <property type="entry name" value="Bac_Flav_CTERM"/>
    <property type="match status" value="1"/>
</dbReference>
<keyword evidence="6" id="KW-1185">Reference proteome</keyword>
<dbReference type="PANTHER" id="PTHR47566">
    <property type="match status" value="1"/>
</dbReference>
<dbReference type="EMBL" id="SMFK01000006">
    <property type="protein sequence ID" value="TDD96486.1"/>
    <property type="molecule type" value="Genomic_DNA"/>
</dbReference>
<dbReference type="Gene3D" id="3.80.10.10">
    <property type="entry name" value="Ribonuclease Inhibitor"/>
    <property type="match status" value="1"/>
</dbReference>
<dbReference type="InterPro" id="IPR026341">
    <property type="entry name" value="T9SS_type_B"/>
</dbReference>
<sequence>MKKLLLIVLLLSNFLGHAQQYTLIPDVNFEKALISIGIDSGIPDGKVLTANVSGVTDLNLAVKNITDLTGIQDFSSLTFLSCEGNKLTSLDVSKNLALSTLYCYSNQITKLDISTNTALTGLGCSTNQISSLDLSKNIHLVSLMCFNNKLVTLNLKNGNNTNFARALFDLKLNPALTCIQVDNKLYSDTNWSSSKDATASYSEICNAKVTAIAPPVITATGNQIYCSGTTQKIVETISITNDPAEPDTDAVNIQISSGYVYGQDQLSLTGIHPSIASSWVSSEGKLKLYSITGNKIPYSDFVAAIKDVQFDNNNTSPSGNRTFSISLGTGQLSYLPSNGHYYEYVAALGINWTAARDAAALLNYYGIQGYLATLTTADEAQLAGAQAPGTGWIGGSDAATEGTWKWVTGPEAGTTFWIGKNNGTVTAPFFYANWNAPNEPNDSKNNEDYAHVTSPAVGHPGTWNDLPEAGDPITSYNYYPKGYIVEYGGMPRDPVLNLSASTTITIPRIETTTSKSLCNSGSVNLLATASNGSVYWYTSKTGGSSIFTGNTFTTPTLYTTTSYFVDATNGNCSNTPRTEVIATINSIPNISSTSPAFRCDAGTLTLGAVASSGIINWYDVPTGGTSLATGTTFLTPSISTSKTYYVDATSNGCTSTSRTAIMATVNNSPIITFTSPASICGSGTLTLEAVASAGNIRWYDLPSGGTLLYSGNSFTTPTINASTTYYAEAFTSDCTSIPRTPVVATVNTIPIITSTTPSSVCDSGTVTLSAVASAGSIRWYDAIGNVVATGNSFTTPFITTTTSYYVEAFTATCVSPTRTAVIATVNSTPTITSTSPASVCDSGTISLGATASGGTINWYNATGNVIAIGNSFTTPILTTTTNYYVDAEVSGCKSPKSLITATVYPVDTKTEELILCQGETMKLDAGVSGMKYVWSPGGETTQTIAVSTIGDYSVTISSPTVIACYSKKNISVIEHPAPIINPIEVNENTITITLEKTESYYEYSINGLDFQASNTFSYIPSGQYTAFVRDNNGCNLVSQNFTIFTIAKYFTPNNDGQNDVWEIKEMKNYPHSRLEIYDRYGKLLKQLNSSSLGWNGTFNGLNLPADDYWYRLKLDNSKPEIRGHFTLKR</sequence>
<dbReference type="InterPro" id="IPR052574">
    <property type="entry name" value="CDIRP"/>
</dbReference>
<feature type="domain" description="C-type lectin" evidence="4">
    <location>
        <begin position="337"/>
        <end position="465"/>
    </location>
</feature>
<gene>
    <name evidence="5" type="ORF">E0F76_10775</name>
</gene>
<comment type="caution">
    <text evidence="5">The sequence shown here is derived from an EMBL/GenBank/DDBJ whole genome shotgun (WGS) entry which is preliminary data.</text>
</comment>
<protein>
    <submittedName>
        <fullName evidence="5">T9SS type B sorting domain-containing protein</fullName>
    </submittedName>
</protein>
<feature type="chain" id="PRO_5020777550" evidence="3">
    <location>
        <begin position="19"/>
        <end position="1129"/>
    </location>
</feature>
<accession>A0A4R5CCG2</accession>
<dbReference type="InterPro" id="IPR032675">
    <property type="entry name" value="LRR_dom_sf"/>
</dbReference>
<keyword evidence="1" id="KW-0433">Leucine-rich repeat</keyword>
<evidence type="ECO:0000256" key="2">
    <source>
        <dbReference type="ARBA" id="ARBA00022737"/>
    </source>
</evidence>
<keyword evidence="2" id="KW-0677">Repeat</keyword>
<evidence type="ECO:0000313" key="5">
    <source>
        <dbReference type="EMBL" id="TDD96486.1"/>
    </source>
</evidence>
<dbReference type="OrthoDB" id="9765926at2"/>
<dbReference type="RefSeq" id="WP_132005473.1">
    <property type="nucleotide sequence ID" value="NZ_SMFK01000006.1"/>
</dbReference>
<dbReference type="CDD" id="cd03603">
    <property type="entry name" value="CLECT_VCBS"/>
    <property type="match status" value="1"/>
</dbReference>
<evidence type="ECO:0000256" key="1">
    <source>
        <dbReference type="ARBA" id="ARBA00022614"/>
    </source>
</evidence>
<keyword evidence="3" id="KW-0732">Signal</keyword>
<reference evidence="5 6" key="1">
    <citation type="submission" date="2019-03" db="EMBL/GenBank/DDBJ databases">
        <title>Flavobacterium AR-3-4 sp. nov. isolated from arctic soil.</title>
        <authorList>
            <person name="Chaudhary D.K."/>
        </authorList>
    </citation>
    <scope>NUCLEOTIDE SEQUENCE [LARGE SCALE GENOMIC DNA]</scope>
    <source>
        <strain evidence="5 6">AR-3-4</strain>
    </source>
</reference>
<dbReference type="Pfam" id="PF13585">
    <property type="entry name" value="CHU_C"/>
    <property type="match status" value="1"/>
</dbReference>
<evidence type="ECO:0000259" key="4">
    <source>
        <dbReference type="PROSITE" id="PS50041"/>
    </source>
</evidence>
<dbReference type="PANTHER" id="PTHR47566:SF1">
    <property type="entry name" value="PROTEIN NUD1"/>
    <property type="match status" value="1"/>
</dbReference>
<dbReference type="InterPro" id="IPR044023">
    <property type="entry name" value="Ig_7"/>
</dbReference>
<dbReference type="AlphaFoldDB" id="A0A4R5CCG2"/>
<proteinExistence type="predicted"/>
<dbReference type="Gene3D" id="3.10.100.10">
    <property type="entry name" value="Mannose-Binding Protein A, subunit A"/>
    <property type="match status" value="1"/>
</dbReference>
<evidence type="ECO:0000256" key="3">
    <source>
        <dbReference type="SAM" id="SignalP"/>
    </source>
</evidence>
<dbReference type="InterPro" id="IPR034007">
    <property type="entry name" value="CTLD_bac"/>
</dbReference>
<name>A0A4R5CCG2_9FLAO</name>
<dbReference type="SUPFAM" id="SSF56436">
    <property type="entry name" value="C-type lectin-like"/>
    <property type="match status" value="1"/>
</dbReference>